<dbReference type="InterPro" id="IPR025501">
    <property type="entry name" value="MinD_FleN"/>
</dbReference>
<evidence type="ECO:0000256" key="6">
    <source>
        <dbReference type="ARBA" id="ARBA00023210"/>
    </source>
</evidence>
<evidence type="ECO:0000256" key="9">
    <source>
        <dbReference type="ARBA" id="ARBA00032845"/>
    </source>
</evidence>
<dbReference type="EMBL" id="CVRR01000019">
    <property type="protein sequence ID" value="CRL38093.1"/>
    <property type="molecule type" value="Genomic_DNA"/>
</dbReference>
<dbReference type="OrthoDB" id="9773088at2"/>
<dbReference type="GO" id="GO:0005524">
    <property type="term" value="F:ATP binding"/>
    <property type="evidence" value="ECO:0007669"/>
    <property type="project" value="UniProtKB-KW"/>
</dbReference>
<name>A0A0M6WM15_9FIRM</name>
<evidence type="ECO:0000313" key="16">
    <source>
        <dbReference type="Proteomes" id="UP000095495"/>
    </source>
</evidence>
<evidence type="ECO:0000313" key="15">
    <source>
        <dbReference type="Proteomes" id="UP000049979"/>
    </source>
</evidence>
<dbReference type="EMBL" id="CYXV01000002">
    <property type="protein sequence ID" value="CUM77626.1"/>
    <property type="molecule type" value="Genomic_DNA"/>
</dbReference>
<keyword evidence="3 13" id="KW-0132">Cell division</keyword>
<dbReference type="AlphaFoldDB" id="A0A0M6WM15"/>
<evidence type="ECO:0000313" key="14">
    <source>
        <dbReference type="EMBL" id="MTR80157.1"/>
    </source>
</evidence>
<accession>A0A0M6WM15</accession>
<dbReference type="InterPro" id="IPR027417">
    <property type="entry name" value="P-loop_NTPase"/>
</dbReference>
<dbReference type="PANTHER" id="PTHR43384">
    <property type="entry name" value="SEPTUM SITE-DETERMINING PROTEIN MIND HOMOLOG, CHLOROPLASTIC-RELATED"/>
    <property type="match status" value="1"/>
</dbReference>
<feature type="binding site" evidence="10">
    <location>
        <begin position="11"/>
        <end position="18"/>
    </location>
    <ligand>
        <name>ATP</name>
        <dbReference type="ChEBI" id="CHEBI:30616"/>
    </ligand>
</feature>
<proteinExistence type="inferred from homology"/>
<protein>
    <recommendedName>
        <fullName evidence="2">Septum site-determining protein MinD</fullName>
    </recommendedName>
    <alternativeName>
        <fullName evidence="9">Cell division inhibitor MinD</fullName>
    </alternativeName>
</protein>
<dbReference type="NCBIfam" id="TIGR01968">
    <property type="entry name" value="minD_bact"/>
    <property type="match status" value="1"/>
</dbReference>
<evidence type="ECO:0000256" key="4">
    <source>
        <dbReference type="ARBA" id="ARBA00022741"/>
    </source>
</evidence>
<keyword evidence="5 10" id="KW-0067">ATP-binding</keyword>
<dbReference type="InterPro" id="IPR010223">
    <property type="entry name" value="MinD"/>
</dbReference>
<dbReference type="InterPro" id="IPR025669">
    <property type="entry name" value="AAA_dom"/>
</dbReference>
<dbReference type="GO" id="GO:0016887">
    <property type="term" value="F:ATP hydrolysis activity"/>
    <property type="evidence" value="ECO:0007669"/>
    <property type="project" value="InterPro"/>
</dbReference>
<reference evidence="15" key="1">
    <citation type="submission" date="2015-05" db="EMBL/GenBank/DDBJ databases">
        <authorList>
            <consortium name="Pathogen Informatics"/>
        </authorList>
    </citation>
    <scope>NUCLEOTIDE SEQUENCE [LARGE SCALE GENOMIC DNA]</scope>
    <source>
        <strain evidence="13 16">2789STDY5608863</strain>
        <strain evidence="15">M72</strain>
    </source>
</reference>
<dbReference type="CDD" id="cd02036">
    <property type="entry name" value="MinD"/>
    <property type="match status" value="1"/>
</dbReference>
<keyword evidence="6" id="KW-0717">Septation</keyword>
<evidence type="ECO:0000256" key="2">
    <source>
        <dbReference type="ARBA" id="ARBA00016887"/>
    </source>
</evidence>
<sequence>MGEAIVFTSGKGGVGKTTTIANIGAGLSRLDKKVIMLDTDMGLRNLDVVMGMEDQIQYNLIDLLENKCRLKQALIRDKRYPNLFMIPAALRCRKIMDYESKLYTLISHLKQEFDFCLIDCPAGIEDGFHFAVSAADRAVVVTSPHISAVRDAGRVICLLDGMRLSQIDLLINAYNARMVRKHDMLSQKDVEDILGLSAIGVIPADERIVVSQNKGIPVLSMHTKATRAFMTAARAFANPRVIPVDLNKEDPCIRQGKIYLGGKECEYEG</sequence>
<dbReference type="GO" id="GO:0005829">
    <property type="term" value="C:cytosol"/>
    <property type="evidence" value="ECO:0007669"/>
    <property type="project" value="TreeGrafter"/>
</dbReference>
<dbReference type="GO" id="GO:0000917">
    <property type="term" value="P:division septum assembly"/>
    <property type="evidence" value="ECO:0007669"/>
    <property type="project" value="UniProtKB-KW"/>
</dbReference>
<dbReference type="PANTHER" id="PTHR43384:SF6">
    <property type="entry name" value="SEPTUM SITE-DETERMINING PROTEIN MIND HOMOLOG, CHLOROPLASTIC"/>
    <property type="match status" value="1"/>
</dbReference>
<feature type="domain" description="AAA" evidence="11">
    <location>
        <begin position="4"/>
        <end position="150"/>
    </location>
</feature>
<dbReference type="Proteomes" id="UP000095495">
    <property type="component" value="Unassembled WGS sequence"/>
</dbReference>
<dbReference type="InterPro" id="IPR050625">
    <property type="entry name" value="ParA/MinD_ATPase"/>
</dbReference>
<evidence type="ECO:0000256" key="3">
    <source>
        <dbReference type="ARBA" id="ARBA00022618"/>
    </source>
</evidence>
<evidence type="ECO:0000256" key="10">
    <source>
        <dbReference type="PIRSR" id="PIRSR003092-1"/>
    </source>
</evidence>
<keyword evidence="15" id="KW-1185">Reference proteome</keyword>
<keyword evidence="7" id="KW-0131">Cell cycle</keyword>
<dbReference type="GO" id="GO:0009898">
    <property type="term" value="C:cytoplasmic side of plasma membrane"/>
    <property type="evidence" value="ECO:0007669"/>
    <property type="project" value="TreeGrafter"/>
</dbReference>
<keyword evidence="4 10" id="KW-0547">Nucleotide-binding</keyword>
<evidence type="ECO:0000256" key="8">
    <source>
        <dbReference type="ARBA" id="ARBA00025436"/>
    </source>
</evidence>
<reference evidence="12" key="2">
    <citation type="submission" date="2015-05" db="EMBL/GenBank/DDBJ databases">
        <authorList>
            <person name="Wang D.B."/>
            <person name="Wang M."/>
        </authorList>
    </citation>
    <scope>NUCLEOTIDE SEQUENCE [LARGE SCALE GENOMIC DNA]</scope>
    <source>
        <strain evidence="12">M72</strain>
    </source>
</reference>
<gene>
    <name evidence="13" type="primary">minD_1</name>
    <name evidence="14" type="synonym">minD</name>
    <name evidence="13" type="ORF">ERS852420_00604</name>
    <name evidence="14" type="ORF">GMD30_00230</name>
    <name evidence="12" type="ORF">M72_05761</name>
</gene>
<evidence type="ECO:0000256" key="7">
    <source>
        <dbReference type="ARBA" id="ARBA00023306"/>
    </source>
</evidence>
<dbReference type="RefSeq" id="WP_022047033.1">
    <property type="nucleotide sequence ID" value="NZ_CP173697.1"/>
</dbReference>
<evidence type="ECO:0000313" key="13">
    <source>
        <dbReference type="EMBL" id="CUM77626.1"/>
    </source>
</evidence>
<evidence type="ECO:0000259" key="11">
    <source>
        <dbReference type="Pfam" id="PF13614"/>
    </source>
</evidence>
<dbReference type="PIRSF" id="PIRSF003092">
    <property type="entry name" value="MinD"/>
    <property type="match status" value="1"/>
</dbReference>
<comment type="similarity">
    <text evidence="1">Belongs to the ParA family. MinD subfamily.</text>
</comment>
<reference evidence="14 17" key="3">
    <citation type="journal article" date="2019" name="Nat. Med.">
        <title>A library of human gut bacterial isolates paired with longitudinal multiomics data enables mechanistic microbiome research.</title>
        <authorList>
            <person name="Poyet M."/>
            <person name="Groussin M."/>
            <person name="Gibbons S.M."/>
            <person name="Avila-Pacheco J."/>
            <person name="Jiang X."/>
            <person name="Kearney S.M."/>
            <person name="Perrotta A.R."/>
            <person name="Berdy B."/>
            <person name="Zhao S."/>
            <person name="Lieberman T.D."/>
            <person name="Swanson P.K."/>
            <person name="Smith M."/>
            <person name="Roesemann S."/>
            <person name="Alexander J.E."/>
            <person name="Rich S.A."/>
            <person name="Livny J."/>
            <person name="Vlamakis H."/>
            <person name="Clish C."/>
            <person name="Bullock K."/>
            <person name="Deik A."/>
            <person name="Scott J."/>
            <person name="Pierce K.A."/>
            <person name="Xavier R.J."/>
            <person name="Alm E.J."/>
        </authorList>
    </citation>
    <scope>NUCLEOTIDE SEQUENCE [LARGE SCALE GENOMIC DNA]</scope>
    <source>
        <strain evidence="14 17">BIOML-A1</strain>
    </source>
</reference>
<evidence type="ECO:0000256" key="1">
    <source>
        <dbReference type="ARBA" id="ARBA00010257"/>
    </source>
</evidence>
<evidence type="ECO:0000313" key="17">
    <source>
        <dbReference type="Proteomes" id="UP000446657"/>
    </source>
</evidence>
<dbReference type="Proteomes" id="UP000446657">
    <property type="component" value="Unassembled WGS sequence"/>
</dbReference>
<dbReference type="STRING" id="301302.ERS852420_00604"/>
<organism evidence="12 15">
    <name type="scientific">Roseburia faecis</name>
    <dbReference type="NCBI Taxonomy" id="301302"/>
    <lineage>
        <taxon>Bacteria</taxon>
        <taxon>Bacillati</taxon>
        <taxon>Bacillota</taxon>
        <taxon>Clostridia</taxon>
        <taxon>Lachnospirales</taxon>
        <taxon>Lachnospiraceae</taxon>
        <taxon>Roseburia</taxon>
    </lineage>
</organism>
<dbReference type="Proteomes" id="UP000049979">
    <property type="component" value="Unassembled WGS sequence"/>
</dbReference>
<comment type="function">
    <text evidence="8">ATPase required for the correct placement of the division site. Cell division inhibitors MinC and MinD act in concert to form an inhibitor capable of blocking formation of the polar Z ring septums. Rapidly oscillates between the poles of the cell to destabilize FtsZ filaments that have formed before they mature into polar Z rings.</text>
</comment>
<evidence type="ECO:0000256" key="5">
    <source>
        <dbReference type="ARBA" id="ARBA00022840"/>
    </source>
</evidence>
<dbReference type="Gene3D" id="3.40.50.300">
    <property type="entry name" value="P-loop containing nucleotide triphosphate hydrolases"/>
    <property type="match status" value="1"/>
</dbReference>
<dbReference type="Pfam" id="PF13614">
    <property type="entry name" value="AAA_31"/>
    <property type="match status" value="1"/>
</dbReference>
<dbReference type="EMBL" id="WNAL01000001">
    <property type="protein sequence ID" value="MTR80157.1"/>
    <property type="molecule type" value="Genomic_DNA"/>
</dbReference>
<dbReference type="GO" id="GO:0051782">
    <property type="term" value="P:negative regulation of cell division"/>
    <property type="evidence" value="ECO:0007669"/>
    <property type="project" value="TreeGrafter"/>
</dbReference>
<dbReference type="GeneID" id="99746174"/>
<evidence type="ECO:0000313" key="12">
    <source>
        <dbReference type="EMBL" id="CRL38093.1"/>
    </source>
</evidence>
<dbReference type="SUPFAM" id="SSF52540">
    <property type="entry name" value="P-loop containing nucleoside triphosphate hydrolases"/>
    <property type="match status" value="1"/>
</dbReference>